<evidence type="ECO:0000256" key="9">
    <source>
        <dbReference type="RuleBase" id="RU361232"/>
    </source>
</evidence>
<accession>A0A7J7I565</accession>
<comment type="subcellular location">
    <subcellularLocation>
        <location evidence="9">Plastid</location>
        <location evidence="9">Chloroplast</location>
    </subcellularLocation>
    <subcellularLocation>
        <location evidence="9">Plastid</location>
        <location evidence="9">Amyloplast</location>
    </subcellularLocation>
</comment>
<evidence type="ECO:0000259" key="11">
    <source>
        <dbReference type="Pfam" id="PF00534"/>
    </source>
</evidence>
<dbReference type="Pfam" id="PF00534">
    <property type="entry name" value="Glycos_transf_1"/>
    <property type="match status" value="1"/>
</dbReference>
<dbReference type="GO" id="GO:0009011">
    <property type="term" value="F:alpha-1,4-glucan glucosyltransferase (ADP-glucose donor) activity"/>
    <property type="evidence" value="ECO:0007669"/>
    <property type="project" value="UniProtKB-EC"/>
</dbReference>
<protein>
    <recommendedName>
        <fullName evidence="9">Starch synthase, chloroplastic/amyloplastic</fullName>
        <ecNumber evidence="9">2.4.1.-</ecNumber>
    </recommendedName>
</protein>
<keyword evidence="14" id="KW-1185">Reference proteome</keyword>
<comment type="caution">
    <text evidence="13">The sequence shown here is derived from an EMBL/GenBank/DDBJ whole genome shotgun (WGS) entry which is preliminary data.</text>
</comment>
<keyword evidence="8 9" id="KW-0035">Amyloplast</keyword>
<dbReference type="PANTHER" id="PTHR45825">
    <property type="entry name" value="GRANULE-BOUND STARCH SYNTHASE 1, CHLOROPLASTIC/AMYLOPLASTIC"/>
    <property type="match status" value="1"/>
</dbReference>
<comment type="catalytic activity">
    <reaction evidence="1">
        <text>[(1-&gt;4)-alpha-D-glucosyl](n) + ADP-alpha-D-glucose = [(1-&gt;4)-alpha-D-glucosyl](n+1) + ADP + H(+)</text>
        <dbReference type="Rhea" id="RHEA:18189"/>
        <dbReference type="Rhea" id="RHEA-COMP:9584"/>
        <dbReference type="Rhea" id="RHEA-COMP:9587"/>
        <dbReference type="ChEBI" id="CHEBI:15378"/>
        <dbReference type="ChEBI" id="CHEBI:15444"/>
        <dbReference type="ChEBI" id="CHEBI:57498"/>
        <dbReference type="ChEBI" id="CHEBI:456216"/>
        <dbReference type="EC" id="2.4.1.21"/>
    </reaction>
</comment>
<dbReference type="NCBIfam" id="TIGR02095">
    <property type="entry name" value="glgA"/>
    <property type="match status" value="1"/>
</dbReference>
<keyword evidence="5" id="KW-0808">Transferase</keyword>
<keyword evidence="7" id="KW-0809">Transit peptide</keyword>
<dbReference type="EC" id="2.4.1.-" evidence="9"/>
<comment type="similarity">
    <text evidence="3 9">Belongs to the glycosyltransferase 1 family. Bacterial/plant glycogen synthase subfamily.</text>
</comment>
<dbReference type="PANTHER" id="PTHR45825:SF11">
    <property type="entry name" value="ALPHA AMYLASE DOMAIN-CONTAINING PROTEIN"/>
    <property type="match status" value="1"/>
</dbReference>
<evidence type="ECO:0000256" key="1">
    <source>
        <dbReference type="ARBA" id="ARBA00001478"/>
    </source>
</evidence>
<dbReference type="HAMAP" id="MF_00484">
    <property type="entry name" value="Glycogen_synth"/>
    <property type="match status" value="1"/>
</dbReference>
<sequence length="626" mass="69443">METLGVPSRPLPCKSFLNSTTRTEITLKPGVFRQMGVVSTLWRQKRSNLGSLTLGRSVSGGEKGGFRSSQDGSSTMEDKEEEEGLLLGAERDDSVSVVGFHLIPPSGDSKAISTLDKLATDGEEVTEDIEREEKIPTRVTHNIIFVTAEAAPYSKTGGLGDVCGSLPIALADRGHRVMVISPRYLHGGPSDKNFSGTSDVGCGIKVYCFGGAQEVAFFHEYRAGSLWTTLHTTVLEIHMVIFMVLLVIISSGSVYFVMQRAEAPLVLPLGGFTYGEKCLFIVNDWHAGLVPVLLAAKYRPYGVYKDARSILVIHNLAHQGVEPAITYKNLGLPPEWYGALEWVFRHGQEHMPLTLGYSWEITTVEGGYGLHELLSSRKSVLNGITNGVDDTEWNPSLDKHIPSHYSIHDLSGKVECKIALQKELGLPIDPDCPLIGFIGRLDYQKGIDIILSATPELMDEDVQFVMLGSGEKQYEDWMRVTESYYKDKFRGWVGFNVPISHRITAGCDILLMPSRFEPCGLNQLYAMRYGTIPVVHSTGGLRDTVENFNPYAQESSGEGTGWTFSPLSRESMLVALKVAIQTYREFKPSWEGLMKRGMKRDSTWDNAAVQYEQVFEWAFIDPPYIS</sequence>
<keyword evidence="6 9" id="KW-0750">Starch biosynthesis</keyword>
<dbReference type="Proteomes" id="UP000593564">
    <property type="component" value="Unassembled WGS sequence"/>
</dbReference>
<dbReference type="InterPro" id="IPR013534">
    <property type="entry name" value="Starch_synth_cat_dom"/>
</dbReference>
<dbReference type="FunFam" id="3.40.50.2000:FF:000025">
    <property type="entry name" value="Starch synthase, chloroplastic/amyloplastic"/>
    <property type="match status" value="1"/>
</dbReference>
<dbReference type="Gene3D" id="3.40.50.2000">
    <property type="entry name" value="Glycogen Phosphorylase B"/>
    <property type="match status" value="2"/>
</dbReference>
<feature type="region of interest" description="Disordered" evidence="10">
    <location>
        <begin position="53"/>
        <end position="83"/>
    </location>
</feature>
<keyword evidence="9" id="KW-0150">Chloroplast</keyword>
<evidence type="ECO:0000313" key="13">
    <source>
        <dbReference type="EMBL" id="KAF5960143.1"/>
    </source>
</evidence>
<evidence type="ECO:0000256" key="6">
    <source>
        <dbReference type="ARBA" id="ARBA00022922"/>
    </source>
</evidence>
<dbReference type="CDD" id="cd03791">
    <property type="entry name" value="GT5_Glycogen_synthase_DULL1-like"/>
    <property type="match status" value="1"/>
</dbReference>
<dbReference type="GO" id="GO:0019252">
    <property type="term" value="P:starch biosynthetic process"/>
    <property type="evidence" value="ECO:0007669"/>
    <property type="project" value="UniProtKB-UniRule"/>
</dbReference>
<dbReference type="GO" id="GO:0009507">
    <property type="term" value="C:chloroplast"/>
    <property type="evidence" value="ECO:0007669"/>
    <property type="project" value="UniProtKB-SubCell"/>
</dbReference>
<evidence type="ECO:0000259" key="12">
    <source>
        <dbReference type="Pfam" id="PF08323"/>
    </source>
</evidence>
<dbReference type="SUPFAM" id="SSF53756">
    <property type="entry name" value="UDP-Glycosyltransferase/glycogen phosphorylase"/>
    <property type="match status" value="1"/>
</dbReference>
<reference evidence="13 14" key="2">
    <citation type="submission" date="2020-07" db="EMBL/GenBank/DDBJ databases">
        <title>Genome assembly of wild tea tree DASZ reveals pedigree and selection history of tea varieties.</title>
        <authorList>
            <person name="Zhang W."/>
        </authorList>
    </citation>
    <scope>NUCLEOTIDE SEQUENCE [LARGE SCALE GENOMIC DNA]</scope>
    <source>
        <strain evidence="14">cv. G240</strain>
        <tissue evidence="13">Leaf</tissue>
    </source>
</reference>
<dbReference type="GO" id="GO:0004373">
    <property type="term" value="F:alpha-1,4-glucan glucosyltransferase (UDP-glucose donor) activity"/>
    <property type="evidence" value="ECO:0007669"/>
    <property type="project" value="InterPro"/>
</dbReference>
<dbReference type="UniPathway" id="UPA00152"/>
<evidence type="ECO:0000313" key="14">
    <source>
        <dbReference type="Proteomes" id="UP000593564"/>
    </source>
</evidence>
<dbReference type="GO" id="GO:0009501">
    <property type="term" value="C:amyloplast"/>
    <property type="evidence" value="ECO:0007669"/>
    <property type="project" value="UniProtKB-SubCell"/>
</dbReference>
<dbReference type="EMBL" id="JACBKZ010000001">
    <property type="protein sequence ID" value="KAF5960143.1"/>
    <property type="molecule type" value="Genomic_DNA"/>
</dbReference>
<evidence type="ECO:0000256" key="5">
    <source>
        <dbReference type="ARBA" id="ARBA00022679"/>
    </source>
</evidence>
<dbReference type="InterPro" id="IPR001296">
    <property type="entry name" value="Glyco_trans_1"/>
</dbReference>
<gene>
    <name evidence="13" type="ORF">HYC85_001352</name>
</gene>
<name>A0A7J7I565_CAMSI</name>
<evidence type="ECO:0000256" key="10">
    <source>
        <dbReference type="SAM" id="MobiDB-lite"/>
    </source>
</evidence>
<evidence type="ECO:0000256" key="8">
    <source>
        <dbReference type="ARBA" id="ARBA00023234"/>
    </source>
</evidence>
<proteinExistence type="inferred from homology"/>
<evidence type="ECO:0000256" key="2">
    <source>
        <dbReference type="ARBA" id="ARBA00004727"/>
    </source>
</evidence>
<organism evidence="13 14">
    <name type="scientific">Camellia sinensis</name>
    <name type="common">Tea plant</name>
    <name type="synonym">Thea sinensis</name>
    <dbReference type="NCBI Taxonomy" id="4442"/>
    <lineage>
        <taxon>Eukaryota</taxon>
        <taxon>Viridiplantae</taxon>
        <taxon>Streptophyta</taxon>
        <taxon>Embryophyta</taxon>
        <taxon>Tracheophyta</taxon>
        <taxon>Spermatophyta</taxon>
        <taxon>Magnoliopsida</taxon>
        <taxon>eudicotyledons</taxon>
        <taxon>Gunneridae</taxon>
        <taxon>Pentapetalae</taxon>
        <taxon>asterids</taxon>
        <taxon>Ericales</taxon>
        <taxon>Theaceae</taxon>
        <taxon>Camellia</taxon>
    </lineage>
</organism>
<keyword evidence="4 9" id="KW-0328">Glycosyltransferase</keyword>
<evidence type="ECO:0000256" key="4">
    <source>
        <dbReference type="ARBA" id="ARBA00022676"/>
    </source>
</evidence>
<reference evidence="14" key="1">
    <citation type="journal article" date="2020" name="Nat. Commun.">
        <title>Genome assembly of wild tea tree DASZ reveals pedigree and selection history of tea varieties.</title>
        <authorList>
            <person name="Zhang W."/>
            <person name="Zhang Y."/>
            <person name="Qiu H."/>
            <person name="Guo Y."/>
            <person name="Wan H."/>
            <person name="Zhang X."/>
            <person name="Scossa F."/>
            <person name="Alseekh S."/>
            <person name="Zhang Q."/>
            <person name="Wang P."/>
            <person name="Xu L."/>
            <person name="Schmidt M.H."/>
            <person name="Jia X."/>
            <person name="Li D."/>
            <person name="Zhu A."/>
            <person name="Guo F."/>
            <person name="Chen W."/>
            <person name="Ni D."/>
            <person name="Usadel B."/>
            <person name="Fernie A.R."/>
            <person name="Wen W."/>
        </authorList>
    </citation>
    <scope>NUCLEOTIDE SEQUENCE [LARGE SCALE GENOMIC DNA]</scope>
    <source>
        <strain evidence="14">cv. G240</strain>
    </source>
</reference>
<keyword evidence="8 9" id="KW-0934">Plastid</keyword>
<evidence type="ECO:0000256" key="7">
    <source>
        <dbReference type="ARBA" id="ARBA00022946"/>
    </source>
</evidence>
<feature type="domain" description="Starch synthase catalytic" evidence="12">
    <location>
        <begin position="142"/>
        <end position="368"/>
    </location>
</feature>
<comment type="pathway">
    <text evidence="2 9">Glycan biosynthesis; starch biosynthesis.</text>
</comment>
<evidence type="ECO:0000256" key="3">
    <source>
        <dbReference type="ARBA" id="ARBA00010281"/>
    </source>
</evidence>
<dbReference type="AlphaFoldDB" id="A0A7J7I565"/>
<dbReference type="InterPro" id="IPR011835">
    <property type="entry name" value="GS/SS"/>
</dbReference>
<dbReference type="Pfam" id="PF08323">
    <property type="entry name" value="Glyco_transf_5"/>
    <property type="match status" value="1"/>
</dbReference>
<feature type="domain" description="Glycosyl transferase family 1" evidence="11">
    <location>
        <begin position="428"/>
        <end position="549"/>
    </location>
</feature>